<protein>
    <submittedName>
        <fullName evidence="1">Uncharacterized protein</fullName>
    </submittedName>
</protein>
<proteinExistence type="predicted"/>
<sequence length="78" mass="9074">MDAVIKHDCSKRMEASFHKDVVNRKIFYSSSAKELKIRYEQSGVVDTPADRVICPECREKLKDMDTVMMCMTVSRKKK</sequence>
<comment type="caution">
    <text evidence="1">The sequence shown here is derived from an EMBL/GenBank/DDBJ whole genome shotgun (WGS) entry which is preliminary data.</text>
</comment>
<accession>A0A8X6LJH2</accession>
<evidence type="ECO:0000313" key="2">
    <source>
        <dbReference type="Proteomes" id="UP000887116"/>
    </source>
</evidence>
<gene>
    <name evidence="1" type="ORF">TNCT_473041</name>
</gene>
<keyword evidence="2" id="KW-1185">Reference proteome</keyword>
<dbReference type="OrthoDB" id="10530101at2759"/>
<name>A0A8X6LJH2_TRICU</name>
<dbReference type="EMBL" id="BMAO01026560">
    <property type="protein sequence ID" value="GFR10657.1"/>
    <property type="molecule type" value="Genomic_DNA"/>
</dbReference>
<reference evidence="1" key="1">
    <citation type="submission" date="2020-07" db="EMBL/GenBank/DDBJ databases">
        <title>Multicomponent nature underlies the extraordinary mechanical properties of spider dragline silk.</title>
        <authorList>
            <person name="Kono N."/>
            <person name="Nakamura H."/>
            <person name="Mori M."/>
            <person name="Yoshida Y."/>
            <person name="Ohtoshi R."/>
            <person name="Malay A.D."/>
            <person name="Moran D.A.P."/>
            <person name="Tomita M."/>
            <person name="Numata K."/>
            <person name="Arakawa K."/>
        </authorList>
    </citation>
    <scope>NUCLEOTIDE SEQUENCE</scope>
</reference>
<organism evidence="1 2">
    <name type="scientific">Trichonephila clavata</name>
    <name type="common">Joro spider</name>
    <name type="synonym">Nephila clavata</name>
    <dbReference type="NCBI Taxonomy" id="2740835"/>
    <lineage>
        <taxon>Eukaryota</taxon>
        <taxon>Metazoa</taxon>
        <taxon>Ecdysozoa</taxon>
        <taxon>Arthropoda</taxon>
        <taxon>Chelicerata</taxon>
        <taxon>Arachnida</taxon>
        <taxon>Araneae</taxon>
        <taxon>Araneomorphae</taxon>
        <taxon>Entelegynae</taxon>
        <taxon>Araneoidea</taxon>
        <taxon>Nephilidae</taxon>
        <taxon>Trichonephila</taxon>
    </lineage>
</organism>
<evidence type="ECO:0000313" key="1">
    <source>
        <dbReference type="EMBL" id="GFR10657.1"/>
    </source>
</evidence>
<dbReference type="AlphaFoldDB" id="A0A8X6LJH2"/>
<dbReference type="Proteomes" id="UP000887116">
    <property type="component" value="Unassembled WGS sequence"/>
</dbReference>